<dbReference type="EMBL" id="HBUF01438597">
    <property type="protein sequence ID" value="CAG6742704.1"/>
    <property type="molecule type" value="Transcribed_RNA"/>
</dbReference>
<evidence type="ECO:0000313" key="2">
    <source>
        <dbReference type="EMBL" id="CAG6742704.1"/>
    </source>
</evidence>
<sequence length="109" mass="12433">MKLLATISDKHDLFTKFCFGVLGCFDSYCLQSKKLSSPTISDKHGFFIGLLECLHLQVVLFVSLAAMLCIILRTLFFTSINSAFRVSSTSLLFLIILFFLVWVLFTFCW</sequence>
<organism evidence="2">
    <name type="scientific">Cacopsylla melanoneura</name>
    <dbReference type="NCBI Taxonomy" id="428564"/>
    <lineage>
        <taxon>Eukaryota</taxon>
        <taxon>Metazoa</taxon>
        <taxon>Ecdysozoa</taxon>
        <taxon>Arthropoda</taxon>
        <taxon>Hexapoda</taxon>
        <taxon>Insecta</taxon>
        <taxon>Pterygota</taxon>
        <taxon>Neoptera</taxon>
        <taxon>Paraneoptera</taxon>
        <taxon>Hemiptera</taxon>
        <taxon>Sternorrhyncha</taxon>
        <taxon>Psylloidea</taxon>
        <taxon>Psyllidae</taxon>
        <taxon>Psyllinae</taxon>
        <taxon>Cacopsylla</taxon>
    </lineage>
</organism>
<keyword evidence="1" id="KW-0812">Transmembrane</keyword>
<proteinExistence type="predicted"/>
<reference evidence="2" key="1">
    <citation type="submission" date="2021-05" db="EMBL/GenBank/DDBJ databases">
        <authorList>
            <person name="Alioto T."/>
            <person name="Alioto T."/>
            <person name="Gomez Garrido J."/>
        </authorList>
    </citation>
    <scope>NUCLEOTIDE SEQUENCE</scope>
</reference>
<name>A0A8D8Z944_9HEMI</name>
<dbReference type="AlphaFoldDB" id="A0A8D8Z944"/>
<protein>
    <submittedName>
        <fullName evidence="2">Uncharacterized protein</fullName>
    </submittedName>
</protein>
<keyword evidence="1" id="KW-0472">Membrane</keyword>
<feature type="transmembrane region" description="Helical" evidence="1">
    <location>
        <begin position="84"/>
        <end position="105"/>
    </location>
</feature>
<accession>A0A8D8Z944</accession>
<evidence type="ECO:0000256" key="1">
    <source>
        <dbReference type="SAM" id="Phobius"/>
    </source>
</evidence>
<keyword evidence="1" id="KW-1133">Transmembrane helix</keyword>
<feature type="transmembrane region" description="Helical" evidence="1">
    <location>
        <begin position="46"/>
        <end position="72"/>
    </location>
</feature>